<gene>
    <name evidence="13" type="ORF">SAMN02746041_02531</name>
</gene>
<comment type="cofactor">
    <cofactor evidence="1 9">
        <name>FAD</name>
        <dbReference type="ChEBI" id="CHEBI:57692"/>
    </cofactor>
</comment>
<dbReference type="STRING" id="1121390.SAMN02746041_02531"/>
<dbReference type="Pfam" id="PF02771">
    <property type="entry name" value="Acyl-CoA_dh_N"/>
    <property type="match status" value="1"/>
</dbReference>
<evidence type="ECO:0000256" key="4">
    <source>
        <dbReference type="ARBA" id="ARBA00022630"/>
    </source>
</evidence>
<protein>
    <recommendedName>
        <fullName evidence="8">Cyclohexane-1-carbonyl-CoA dehydrogenase</fullName>
        <ecNumber evidence="7">1.3.8.11</ecNumber>
    </recommendedName>
</protein>
<dbReference type="PROSITE" id="PS00073">
    <property type="entry name" value="ACYL_COA_DH_2"/>
    <property type="match status" value="1"/>
</dbReference>
<evidence type="ECO:0000259" key="12">
    <source>
        <dbReference type="Pfam" id="PF02771"/>
    </source>
</evidence>
<proteinExistence type="inferred from homology"/>
<dbReference type="Pfam" id="PF00441">
    <property type="entry name" value="Acyl-CoA_dh_1"/>
    <property type="match status" value="1"/>
</dbReference>
<dbReference type="FunFam" id="1.20.140.10:FF:000004">
    <property type="entry name" value="Acyl-CoA dehydrogenase FadE25"/>
    <property type="match status" value="1"/>
</dbReference>
<dbReference type="FunFam" id="1.10.540.10:FF:000002">
    <property type="entry name" value="Acyl-CoA dehydrogenase FadE19"/>
    <property type="match status" value="1"/>
</dbReference>
<dbReference type="InterPro" id="IPR006089">
    <property type="entry name" value="Acyl-CoA_DH_CS"/>
</dbReference>
<evidence type="ECO:0000256" key="8">
    <source>
        <dbReference type="ARBA" id="ARBA00067292"/>
    </source>
</evidence>
<dbReference type="AlphaFoldDB" id="A0A1W1XQ47"/>
<dbReference type="Gene3D" id="2.40.110.10">
    <property type="entry name" value="Butyryl-CoA Dehydrogenase, subunit A, domain 2"/>
    <property type="match status" value="1"/>
</dbReference>
<dbReference type="Pfam" id="PF02770">
    <property type="entry name" value="Acyl-CoA_dh_M"/>
    <property type="match status" value="1"/>
</dbReference>
<dbReference type="PANTHER" id="PTHR43884">
    <property type="entry name" value="ACYL-COA DEHYDROGENASE"/>
    <property type="match status" value="1"/>
</dbReference>
<evidence type="ECO:0000256" key="6">
    <source>
        <dbReference type="ARBA" id="ARBA00023002"/>
    </source>
</evidence>
<dbReference type="InterPro" id="IPR046373">
    <property type="entry name" value="Acyl-CoA_Oxase/DH_mid-dom_sf"/>
</dbReference>
<keyword evidence="4 9" id="KW-0285">Flavoprotein</keyword>
<dbReference type="InterPro" id="IPR006091">
    <property type="entry name" value="Acyl-CoA_Oxase/DH_mid-dom"/>
</dbReference>
<dbReference type="Gene3D" id="1.20.140.10">
    <property type="entry name" value="Butyryl-CoA Dehydrogenase, subunit A, domain 3"/>
    <property type="match status" value="1"/>
</dbReference>
<dbReference type="RefSeq" id="WP_084058374.1">
    <property type="nucleotide sequence ID" value="NZ_FWXF01000015.1"/>
</dbReference>
<dbReference type="GO" id="GO:0003995">
    <property type="term" value="F:acyl-CoA dehydrogenase activity"/>
    <property type="evidence" value="ECO:0007669"/>
    <property type="project" value="InterPro"/>
</dbReference>
<dbReference type="SUPFAM" id="SSF47203">
    <property type="entry name" value="Acyl-CoA dehydrogenase C-terminal domain-like"/>
    <property type="match status" value="1"/>
</dbReference>
<feature type="domain" description="Acyl-CoA dehydrogenase/oxidase C-terminal" evidence="10">
    <location>
        <begin position="230"/>
        <end position="379"/>
    </location>
</feature>
<feature type="domain" description="Acyl-CoA dehydrogenase/oxidase N-terminal" evidence="12">
    <location>
        <begin position="6"/>
        <end position="118"/>
    </location>
</feature>
<dbReference type="InterPro" id="IPR036250">
    <property type="entry name" value="AcylCo_DH-like_C"/>
</dbReference>
<evidence type="ECO:0000256" key="7">
    <source>
        <dbReference type="ARBA" id="ARBA00066361"/>
    </source>
</evidence>
<evidence type="ECO:0000259" key="11">
    <source>
        <dbReference type="Pfam" id="PF02770"/>
    </source>
</evidence>
<reference evidence="13" key="1">
    <citation type="submission" date="2017-04" db="EMBL/GenBank/DDBJ databases">
        <authorList>
            <person name="Afonso C.L."/>
            <person name="Miller P.J."/>
            <person name="Scott M.A."/>
            <person name="Spackman E."/>
            <person name="Goraichik I."/>
            <person name="Dimitrov K.M."/>
            <person name="Suarez D.L."/>
            <person name="Swayne D.E."/>
        </authorList>
    </citation>
    <scope>NUCLEOTIDE SEQUENCE [LARGE SCALE GENOMIC DNA]</scope>
    <source>
        <strain evidence="13">DSM 13146</strain>
    </source>
</reference>
<name>A0A1W1XQ47_9BACT</name>
<dbReference type="PIRSF" id="PIRSF016578">
    <property type="entry name" value="HsaA"/>
    <property type="match status" value="1"/>
</dbReference>
<dbReference type="SUPFAM" id="SSF56645">
    <property type="entry name" value="Acyl-CoA dehydrogenase NM domain-like"/>
    <property type="match status" value="1"/>
</dbReference>
<dbReference type="EC" id="1.3.8.11" evidence="7"/>
<dbReference type="EMBL" id="FWXF01000015">
    <property type="protein sequence ID" value="SMC26093.1"/>
    <property type="molecule type" value="Genomic_DNA"/>
</dbReference>
<comment type="similarity">
    <text evidence="2 9">Belongs to the acyl-CoA dehydrogenase family.</text>
</comment>
<keyword evidence="6 9" id="KW-0560">Oxidoreductase</keyword>
<feature type="domain" description="Acyl-CoA oxidase/dehydrogenase middle" evidence="11">
    <location>
        <begin position="122"/>
        <end position="217"/>
    </location>
</feature>
<dbReference type="InterPro" id="IPR013786">
    <property type="entry name" value="AcylCoA_DH/ox_N"/>
</dbReference>
<evidence type="ECO:0000313" key="13">
    <source>
        <dbReference type="EMBL" id="SMC26093.1"/>
    </source>
</evidence>
<evidence type="ECO:0000256" key="1">
    <source>
        <dbReference type="ARBA" id="ARBA00001974"/>
    </source>
</evidence>
<evidence type="ECO:0000313" key="14">
    <source>
        <dbReference type="Proteomes" id="UP000192783"/>
    </source>
</evidence>
<keyword evidence="14" id="KW-1185">Reference proteome</keyword>
<evidence type="ECO:0000256" key="5">
    <source>
        <dbReference type="ARBA" id="ARBA00022827"/>
    </source>
</evidence>
<keyword evidence="5 9" id="KW-0274">FAD</keyword>
<evidence type="ECO:0000256" key="9">
    <source>
        <dbReference type="RuleBase" id="RU362125"/>
    </source>
</evidence>
<sequence>MNFELTEEQRMIQDMARKFAEREIAPVASELDQTHKHPEEIVKKMGELGLMGITIPPEYGGAGMDYVSYVLAMIEISKACASCGVIMSVCNSLYNFPVYTYGTEEQKQAFLTPVASGEYLGCYGLTEAGAGSDPARMRTTAVLDGNEWVINGEKKFITNGNVSRYCVLAAVTDKEKGYKGISSFLVDLHNTPGFKVGRVEDKLGIAASGTAELIFEDARIPKENLLGKEGEGFKQMLTTLDGGRIGIASQAIGIGRAVLEEGLEYAKTREQFGRPIASFQAIQWKLADIATQLDAAELLALRAAWLEQNGRGYEKEAAMAKLFASDTAMWAAVEGVQILGGYGYCKEYPMERHLRDAKITQIYEGTNEIMRLVIARRILGKF</sequence>
<dbReference type="InterPro" id="IPR009100">
    <property type="entry name" value="AcylCoA_DH/oxidase_NM_dom_sf"/>
</dbReference>
<evidence type="ECO:0000256" key="3">
    <source>
        <dbReference type="ARBA" id="ARBA00011881"/>
    </source>
</evidence>
<organism evidence="13 14">
    <name type="scientific">Desulfacinum hydrothermale DSM 13146</name>
    <dbReference type="NCBI Taxonomy" id="1121390"/>
    <lineage>
        <taxon>Bacteria</taxon>
        <taxon>Pseudomonadati</taxon>
        <taxon>Thermodesulfobacteriota</taxon>
        <taxon>Syntrophobacteria</taxon>
        <taxon>Syntrophobacterales</taxon>
        <taxon>Syntrophobacteraceae</taxon>
        <taxon>Desulfacinum</taxon>
    </lineage>
</organism>
<comment type="subunit">
    <text evidence="3">Homotetramer.</text>
</comment>
<dbReference type="PANTHER" id="PTHR43884:SF12">
    <property type="entry name" value="ISOVALERYL-COA DEHYDROGENASE, MITOCHONDRIAL-RELATED"/>
    <property type="match status" value="1"/>
</dbReference>
<dbReference type="InterPro" id="IPR037069">
    <property type="entry name" value="AcylCoA_DH/ox_N_sf"/>
</dbReference>
<dbReference type="GO" id="GO:0050660">
    <property type="term" value="F:flavin adenine dinucleotide binding"/>
    <property type="evidence" value="ECO:0007669"/>
    <property type="project" value="InterPro"/>
</dbReference>
<accession>A0A1W1XQ47</accession>
<dbReference type="OrthoDB" id="9765339at2"/>
<dbReference type="InterPro" id="IPR009075">
    <property type="entry name" value="AcylCo_DH/oxidase_C"/>
</dbReference>
<dbReference type="Proteomes" id="UP000192783">
    <property type="component" value="Unassembled WGS sequence"/>
</dbReference>
<evidence type="ECO:0000256" key="2">
    <source>
        <dbReference type="ARBA" id="ARBA00009347"/>
    </source>
</evidence>
<dbReference type="Gene3D" id="1.10.540.10">
    <property type="entry name" value="Acyl-CoA dehydrogenase/oxidase, N-terminal domain"/>
    <property type="match status" value="1"/>
</dbReference>
<evidence type="ECO:0000259" key="10">
    <source>
        <dbReference type="Pfam" id="PF00441"/>
    </source>
</evidence>
<dbReference type="FunFam" id="2.40.110.10:FF:000009">
    <property type="entry name" value="Acyl-CoA dehydrogenase"/>
    <property type="match status" value="1"/>
</dbReference>